<dbReference type="EMBL" id="JAGFBS010000016">
    <property type="protein sequence ID" value="KAG6374998.1"/>
    <property type="molecule type" value="Genomic_DNA"/>
</dbReference>
<proteinExistence type="predicted"/>
<feature type="region of interest" description="Disordered" evidence="1">
    <location>
        <begin position="1"/>
        <end position="24"/>
    </location>
</feature>
<keyword evidence="3" id="KW-1185">Reference proteome</keyword>
<dbReference type="OrthoDB" id="2662900at2759"/>
<comment type="caution">
    <text evidence="2">The sequence shown here is derived from an EMBL/GenBank/DDBJ whole genome shotgun (WGS) entry which is preliminary data.</text>
</comment>
<dbReference type="Proteomes" id="UP000683000">
    <property type="component" value="Unassembled WGS sequence"/>
</dbReference>
<sequence length="444" mass="48154">MADIVSDSKPEEDEESPMDSLPKALENSTRLVKPLLSNAVSKGHHQTTLLCAGIVATEPLPAVKEDKQGPPDIDLTQNDSPIAATAGNATAGSTQPPNLQYNADGFVIESVKKRSEYTMKDLPVPSDQRWSRGVIGTLTLWCGSQPNEVFVAALQDIFNNVYPGIKYRALQCISEWRSGFGSAALALMISYFAELPDDKVSQDEAAKLHRSFRFLDANPNSDAEPTPDGRFKSPFLYELLATIHLSNISGYIEVKGWNTKQLGLGKNGGGVIAIAAAALERAVEFIRDGVIDIEQVLVDMIDAPDGKMKVKLPKTLNKATGQETLTPYQFSASNWSAGTANYKLSVKRRGPEFVRSVFAEAQSRRNLKIANTAEGDCTAASKNANDADPCALLCNDPYAIEADPKLMQILVPGCDLHLAFKSSYCSSPPPSFLPCNHLVKCYGR</sequence>
<protein>
    <submittedName>
        <fullName evidence="2">Uncharacterized protein</fullName>
    </submittedName>
</protein>
<evidence type="ECO:0000313" key="3">
    <source>
        <dbReference type="Proteomes" id="UP000683000"/>
    </source>
</evidence>
<reference evidence="2" key="1">
    <citation type="submission" date="2021-03" db="EMBL/GenBank/DDBJ databases">
        <title>Evolutionary innovations through gain and loss of genes in the ectomycorrhizal Boletales.</title>
        <authorList>
            <person name="Wu G."/>
            <person name="Miyauchi S."/>
            <person name="Morin E."/>
            <person name="Yang Z.-L."/>
            <person name="Xu J."/>
            <person name="Martin F.M."/>
        </authorList>
    </citation>
    <scope>NUCLEOTIDE SEQUENCE</scope>
    <source>
        <strain evidence="2">BR01</strain>
    </source>
</reference>
<feature type="compositionally biased region" description="Low complexity" evidence="1">
    <location>
        <begin position="83"/>
        <end position="92"/>
    </location>
</feature>
<organism evidence="2 3">
    <name type="scientific">Boletus reticuloceps</name>
    <dbReference type="NCBI Taxonomy" id="495285"/>
    <lineage>
        <taxon>Eukaryota</taxon>
        <taxon>Fungi</taxon>
        <taxon>Dikarya</taxon>
        <taxon>Basidiomycota</taxon>
        <taxon>Agaricomycotina</taxon>
        <taxon>Agaricomycetes</taxon>
        <taxon>Agaricomycetidae</taxon>
        <taxon>Boletales</taxon>
        <taxon>Boletineae</taxon>
        <taxon>Boletaceae</taxon>
        <taxon>Boletoideae</taxon>
        <taxon>Boletus</taxon>
    </lineage>
</organism>
<feature type="region of interest" description="Disordered" evidence="1">
    <location>
        <begin position="63"/>
        <end position="96"/>
    </location>
</feature>
<gene>
    <name evidence="2" type="ORF">JVT61DRAFT_3773</name>
</gene>
<evidence type="ECO:0000256" key="1">
    <source>
        <dbReference type="SAM" id="MobiDB-lite"/>
    </source>
</evidence>
<accession>A0A8I2YQ18</accession>
<evidence type="ECO:0000313" key="2">
    <source>
        <dbReference type="EMBL" id="KAG6374998.1"/>
    </source>
</evidence>
<dbReference type="AlphaFoldDB" id="A0A8I2YQ18"/>
<name>A0A8I2YQ18_9AGAM</name>